<gene>
    <name evidence="2" type="ORF">Pyn_01892</name>
</gene>
<name>A0A314XXK4_PRUYE</name>
<evidence type="ECO:0000256" key="1">
    <source>
        <dbReference type="SAM" id="MobiDB-lite"/>
    </source>
</evidence>
<sequence length="100" mass="11169">MDKTRVTMEPKKSGGGGAFYVPGNDRVFYKPPEKKSPFGLHVFANANAKREGHISERIDNQHDSSDYGKDYNHQRESGGRYEQDQCGGGMEESGVDMKVQ</sequence>
<feature type="region of interest" description="Disordered" evidence="1">
    <location>
        <begin position="52"/>
        <end position="100"/>
    </location>
</feature>
<evidence type="ECO:0000313" key="3">
    <source>
        <dbReference type="Proteomes" id="UP000250321"/>
    </source>
</evidence>
<feature type="compositionally biased region" description="Basic and acidic residues" evidence="1">
    <location>
        <begin position="1"/>
        <end position="12"/>
    </location>
</feature>
<feature type="compositionally biased region" description="Basic and acidic residues" evidence="1">
    <location>
        <begin position="52"/>
        <end position="83"/>
    </location>
</feature>
<dbReference type="EMBL" id="PJQY01001973">
    <property type="protein sequence ID" value="PQP97546.1"/>
    <property type="molecule type" value="Genomic_DNA"/>
</dbReference>
<comment type="caution">
    <text evidence="2">The sequence shown here is derived from an EMBL/GenBank/DDBJ whole genome shotgun (WGS) entry which is preliminary data.</text>
</comment>
<dbReference type="Proteomes" id="UP000250321">
    <property type="component" value="Unassembled WGS sequence"/>
</dbReference>
<proteinExistence type="predicted"/>
<accession>A0A314XXK4</accession>
<reference evidence="2 3" key="1">
    <citation type="submission" date="2018-02" db="EMBL/GenBank/DDBJ databases">
        <title>Draft genome of wild Prunus yedoensis var. nudiflora.</title>
        <authorList>
            <person name="Baek S."/>
            <person name="Kim J.-H."/>
            <person name="Choi K."/>
            <person name="Kim G.-B."/>
            <person name="Cho A."/>
            <person name="Jang H."/>
            <person name="Shin C.-H."/>
            <person name="Yu H.-J."/>
            <person name="Mun J.-H."/>
        </authorList>
    </citation>
    <scope>NUCLEOTIDE SEQUENCE [LARGE SCALE GENOMIC DNA]</scope>
    <source>
        <strain evidence="3">cv. Jeju island</strain>
        <tissue evidence="2">Leaf</tissue>
    </source>
</reference>
<keyword evidence="3" id="KW-1185">Reference proteome</keyword>
<organism evidence="2 3">
    <name type="scientific">Prunus yedoensis var. nudiflora</name>
    <dbReference type="NCBI Taxonomy" id="2094558"/>
    <lineage>
        <taxon>Eukaryota</taxon>
        <taxon>Viridiplantae</taxon>
        <taxon>Streptophyta</taxon>
        <taxon>Embryophyta</taxon>
        <taxon>Tracheophyta</taxon>
        <taxon>Spermatophyta</taxon>
        <taxon>Magnoliopsida</taxon>
        <taxon>eudicotyledons</taxon>
        <taxon>Gunneridae</taxon>
        <taxon>Pentapetalae</taxon>
        <taxon>rosids</taxon>
        <taxon>fabids</taxon>
        <taxon>Rosales</taxon>
        <taxon>Rosaceae</taxon>
        <taxon>Amygdaloideae</taxon>
        <taxon>Amygdaleae</taxon>
        <taxon>Prunus</taxon>
    </lineage>
</organism>
<protein>
    <submittedName>
        <fullName evidence="2">Uncharacterized protein</fullName>
    </submittedName>
</protein>
<feature type="region of interest" description="Disordered" evidence="1">
    <location>
        <begin position="1"/>
        <end position="23"/>
    </location>
</feature>
<evidence type="ECO:0000313" key="2">
    <source>
        <dbReference type="EMBL" id="PQP97546.1"/>
    </source>
</evidence>
<dbReference type="AlphaFoldDB" id="A0A314XXK4"/>